<dbReference type="PANTHER" id="PTHR23416">
    <property type="entry name" value="SIALIC ACID SYNTHASE-RELATED"/>
    <property type="match status" value="1"/>
</dbReference>
<dbReference type="PANTHER" id="PTHR23416:SF23">
    <property type="entry name" value="ACETYLTRANSFERASE C18B11.09C-RELATED"/>
    <property type="match status" value="1"/>
</dbReference>
<dbReference type="Gene3D" id="2.160.10.10">
    <property type="entry name" value="Hexapeptide repeat proteins"/>
    <property type="match status" value="1"/>
</dbReference>
<dbReference type="EMBL" id="CP036339">
    <property type="protein sequence ID" value="QDT71949.1"/>
    <property type="molecule type" value="Genomic_DNA"/>
</dbReference>
<dbReference type="Pfam" id="PF00132">
    <property type="entry name" value="Hexapep"/>
    <property type="match status" value="1"/>
</dbReference>
<protein>
    <submittedName>
        <fullName evidence="5">Maltose O-acetyltransferase</fullName>
        <ecNumber evidence="5">2.3.1.79</ecNumber>
    </submittedName>
</protein>
<dbReference type="PROSITE" id="PS00101">
    <property type="entry name" value="HEXAPEP_TRANSFERASES"/>
    <property type="match status" value="1"/>
</dbReference>
<dbReference type="NCBIfam" id="NF007797">
    <property type="entry name" value="PRK10502.1"/>
    <property type="match status" value="1"/>
</dbReference>
<evidence type="ECO:0000313" key="6">
    <source>
        <dbReference type="Proteomes" id="UP000317909"/>
    </source>
</evidence>
<dbReference type="SUPFAM" id="SSF51161">
    <property type="entry name" value="Trimeric LpxA-like enzymes"/>
    <property type="match status" value="1"/>
</dbReference>
<keyword evidence="4 5" id="KW-0012">Acyltransferase</keyword>
<accession>A0A517TU97</accession>
<dbReference type="GO" id="GO:0008925">
    <property type="term" value="F:maltose O-acetyltransferase activity"/>
    <property type="evidence" value="ECO:0007669"/>
    <property type="project" value="UniProtKB-EC"/>
</dbReference>
<name>A0A517TU97_9BACT</name>
<evidence type="ECO:0000256" key="2">
    <source>
        <dbReference type="ARBA" id="ARBA00022679"/>
    </source>
</evidence>
<dbReference type="InterPro" id="IPR051159">
    <property type="entry name" value="Hexapeptide_acetyltransf"/>
</dbReference>
<dbReference type="InterPro" id="IPR018357">
    <property type="entry name" value="Hexapep_transf_CS"/>
</dbReference>
<evidence type="ECO:0000313" key="5">
    <source>
        <dbReference type="EMBL" id="QDT71949.1"/>
    </source>
</evidence>
<dbReference type="InterPro" id="IPR001451">
    <property type="entry name" value="Hexapep"/>
</dbReference>
<evidence type="ECO:0000256" key="3">
    <source>
        <dbReference type="ARBA" id="ARBA00022737"/>
    </source>
</evidence>
<proteinExistence type="inferred from homology"/>
<dbReference type="KEGG" id="llh:I41_11110"/>
<dbReference type="CDD" id="cd05825">
    <property type="entry name" value="LbH_wcaF_like"/>
    <property type="match status" value="1"/>
</dbReference>
<sequence length="201" mass="22084">MSTEMHQPPLSAETTSSWVDLSGYENSNFDPGRGRVVRTLWYFCSLVFFEGGWLPVSSLKVRLLRLFGARIGRGVVIKPHVRIKFPWRLAVGDHCWIGQESWLDNMVDVEIGNHVCISQLTYLCTGSHDHRRRTFDLLPAPIRIGDGAWIAARATILPGVRVGANALVASGSVVARDVEAAQIVGGVPAREMGRREPPAGA</sequence>
<keyword evidence="2 5" id="KW-0808">Transferase</keyword>
<keyword evidence="3" id="KW-0677">Repeat</keyword>
<evidence type="ECO:0000256" key="4">
    <source>
        <dbReference type="ARBA" id="ARBA00023315"/>
    </source>
</evidence>
<evidence type="ECO:0000256" key="1">
    <source>
        <dbReference type="ARBA" id="ARBA00007274"/>
    </source>
</evidence>
<comment type="similarity">
    <text evidence="1">Belongs to the transferase hexapeptide repeat family.</text>
</comment>
<dbReference type="InterPro" id="IPR011004">
    <property type="entry name" value="Trimer_LpxA-like_sf"/>
</dbReference>
<dbReference type="Proteomes" id="UP000317909">
    <property type="component" value="Chromosome"/>
</dbReference>
<dbReference type="GO" id="GO:0005829">
    <property type="term" value="C:cytosol"/>
    <property type="evidence" value="ECO:0007669"/>
    <property type="project" value="TreeGrafter"/>
</dbReference>
<gene>
    <name evidence="5" type="primary">maa_1</name>
    <name evidence="5" type="ORF">I41_11110</name>
</gene>
<dbReference type="EC" id="2.3.1.79" evidence="5"/>
<reference evidence="5 6" key="1">
    <citation type="submission" date="2019-02" db="EMBL/GenBank/DDBJ databases">
        <title>Deep-cultivation of Planctomycetes and their phenomic and genomic characterization uncovers novel biology.</title>
        <authorList>
            <person name="Wiegand S."/>
            <person name="Jogler M."/>
            <person name="Boedeker C."/>
            <person name="Pinto D."/>
            <person name="Vollmers J."/>
            <person name="Rivas-Marin E."/>
            <person name="Kohn T."/>
            <person name="Peeters S.H."/>
            <person name="Heuer A."/>
            <person name="Rast P."/>
            <person name="Oberbeckmann S."/>
            <person name="Bunk B."/>
            <person name="Jeske O."/>
            <person name="Meyerdierks A."/>
            <person name="Storesund J.E."/>
            <person name="Kallscheuer N."/>
            <person name="Luecker S."/>
            <person name="Lage O.M."/>
            <person name="Pohl T."/>
            <person name="Merkel B.J."/>
            <person name="Hornburger P."/>
            <person name="Mueller R.-W."/>
            <person name="Bruemmer F."/>
            <person name="Labrenz M."/>
            <person name="Spormann A.M."/>
            <person name="Op den Camp H."/>
            <person name="Overmann J."/>
            <person name="Amann R."/>
            <person name="Jetten M.S.M."/>
            <person name="Mascher T."/>
            <person name="Medema M.H."/>
            <person name="Devos D.P."/>
            <person name="Kaster A.-K."/>
            <person name="Ovreas L."/>
            <person name="Rohde M."/>
            <person name="Galperin M.Y."/>
            <person name="Jogler C."/>
        </authorList>
    </citation>
    <scope>NUCLEOTIDE SEQUENCE [LARGE SCALE GENOMIC DNA]</scope>
    <source>
        <strain evidence="5 6">I41</strain>
    </source>
</reference>
<keyword evidence="6" id="KW-1185">Reference proteome</keyword>
<organism evidence="5 6">
    <name type="scientific">Lacipirellula limnantheis</name>
    <dbReference type="NCBI Taxonomy" id="2528024"/>
    <lineage>
        <taxon>Bacteria</taxon>
        <taxon>Pseudomonadati</taxon>
        <taxon>Planctomycetota</taxon>
        <taxon>Planctomycetia</taxon>
        <taxon>Pirellulales</taxon>
        <taxon>Lacipirellulaceae</taxon>
        <taxon>Lacipirellula</taxon>
    </lineage>
</organism>
<dbReference type="AlphaFoldDB" id="A0A517TU97"/>